<dbReference type="PANTHER" id="PTHR46577">
    <property type="entry name" value="HTH-TYPE TRANSCRIPTIONAL REGULATORY PROTEIN GABR"/>
    <property type="match status" value="1"/>
</dbReference>
<dbReference type="InterPro" id="IPR000524">
    <property type="entry name" value="Tscrpt_reg_HTH_GntR"/>
</dbReference>
<keyword evidence="4" id="KW-0238">DNA-binding</keyword>
<dbReference type="GO" id="GO:0003677">
    <property type="term" value="F:DNA binding"/>
    <property type="evidence" value="ECO:0007669"/>
    <property type="project" value="UniProtKB-KW"/>
</dbReference>
<accession>A0A2V4AYR7</accession>
<evidence type="ECO:0000313" key="6">
    <source>
        <dbReference type="EMBL" id="PXY27044.1"/>
    </source>
</evidence>
<comment type="similarity">
    <text evidence="1">In the C-terminal section; belongs to the class-I pyridoxal-phosphate-dependent aminotransferase family.</text>
</comment>
<protein>
    <submittedName>
        <fullName evidence="6">GntR family transcriptional regulator</fullName>
    </submittedName>
</protein>
<dbReference type="InterPro" id="IPR036390">
    <property type="entry name" value="WH_DNA-bd_sf"/>
</dbReference>
<dbReference type="OrthoDB" id="5415143at2"/>
<dbReference type="EMBL" id="MASW01000002">
    <property type="protein sequence ID" value="PXY27044.1"/>
    <property type="molecule type" value="Genomic_DNA"/>
</dbReference>
<evidence type="ECO:0000256" key="3">
    <source>
        <dbReference type="ARBA" id="ARBA00023015"/>
    </source>
</evidence>
<evidence type="ECO:0000256" key="5">
    <source>
        <dbReference type="ARBA" id="ARBA00023163"/>
    </source>
</evidence>
<dbReference type="PANTHER" id="PTHR46577:SF1">
    <property type="entry name" value="HTH-TYPE TRANSCRIPTIONAL REGULATORY PROTEIN GABR"/>
    <property type="match status" value="1"/>
</dbReference>
<comment type="caution">
    <text evidence="6">The sequence shown here is derived from an EMBL/GenBank/DDBJ whole genome shotgun (WGS) entry which is preliminary data.</text>
</comment>
<keyword evidence="3" id="KW-0805">Transcription regulation</keyword>
<proteinExistence type="inferred from homology"/>
<evidence type="ECO:0000256" key="4">
    <source>
        <dbReference type="ARBA" id="ARBA00023125"/>
    </source>
</evidence>
<evidence type="ECO:0000256" key="2">
    <source>
        <dbReference type="ARBA" id="ARBA00022898"/>
    </source>
</evidence>
<evidence type="ECO:0000313" key="7">
    <source>
        <dbReference type="Proteomes" id="UP000249915"/>
    </source>
</evidence>
<dbReference type="SUPFAM" id="SSF46785">
    <property type="entry name" value="Winged helix' DNA-binding domain"/>
    <property type="match status" value="1"/>
</dbReference>
<dbReference type="CDD" id="cd07377">
    <property type="entry name" value="WHTH_GntR"/>
    <property type="match status" value="1"/>
</dbReference>
<dbReference type="PRINTS" id="PR00035">
    <property type="entry name" value="HTHGNTR"/>
</dbReference>
<dbReference type="RefSeq" id="WP_112281045.1">
    <property type="nucleotide sequence ID" value="NZ_MASW01000002.1"/>
</dbReference>
<dbReference type="InterPro" id="IPR051446">
    <property type="entry name" value="HTH_trans_reg/aminotransferase"/>
</dbReference>
<reference evidence="6 7" key="1">
    <citation type="submission" date="2016-07" db="EMBL/GenBank/DDBJ databases">
        <title>Draft genome sequence of Prauserella muralis DSM 45305, isolated from a mould-covered wall in an indoor environment.</title>
        <authorList>
            <person name="Ruckert C."/>
            <person name="Albersmeier A."/>
            <person name="Jiang C.-L."/>
            <person name="Jiang Y."/>
            <person name="Kalinowski J."/>
            <person name="Schneider O."/>
            <person name="Winkler A."/>
            <person name="Zotchev S.B."/>
        </authorList>
    </citation>
    <scope>NUCLEOTIDE SEQUENCE [LARGE SCALE GENOMIC DNA]</scope>
    <source>
        <strain evidence="6 7">DSM 45305</strain>
    </source>
</reference>
<dbReference type="Gene3D" id="3.40.640.10">
    <property type="entry name" value="Type I PLP-dependent aspartate aminotransferase-like (Major domain)"/>
    <property type="match status" value="1"/>
</dbReference>
<name>A0A2V4AYR7_9PSEU</name>
<dbReference type="CDD" id="cd00609">
    <property type="entry name" value="AAT_like"/>
    <property type="match status" value="1"/>
</dbReference>
<dbReference type="InterPro" id="IPR004839">
    <property type="entry name" value="Aminotransferase_I/II_large"/>
</dbReference>
<dbReference type="Pfam" id="PF00155">
    <property type="entry name" value="Aminotran_1_2"/>
    <property type="match status" value="1"/>
</dbReference>
<dbReference type="Proteomes" id="UP000249915">
    <property type="component" value="Unassembled WGS sequence"/>
</dbReference>
<dbReference type="InterPro" id="IPR015424">
    <property type="entry name" value="PyrdxlP-dep_Trfase"/>
</dbReference>
<organism evidence="6 7">
    <name type="scientific">Prauserella muralis</name>
    <dbReference type="NCBI Taxonomy" id="588067"/>
    <lineage>
        <taxon>Bacteria</taxon>
        <taxon>Bacillati</taxon>
        <taxon>Actinomycetota</taxon>
        <taxon>Actinomycetes</taxon>
        <taxon>Pseudonocardiales</taxon>
        <taxon>Pseudonocardiaceae</taxon>
        <taxon>Prauserella</taxon>
    </lineage>
</organism>
<dbReference type="InterPro" id="IPR015421">
    <property type="entry name" value="PyrdxlP-dep_Trfase_major"/>
</dbReference>
<keyword evidence="2" id="KW-0663">Pyridoxal phosphate</keyword>
<dbReference type="Pfam" id="PF00392">
    <property type="entry name" value="GntR"/>
    <property type="match status" value="1"/>
</dbReference>
<dbReference type="PROSITE" id="PS50949">
    <property type="entry name" value="HTH_GNTR"/>
    <property type="match status" value="1"/>
</dbReference>
<evidence type="ECO:0000256" key="1">
    <source>
        <dbReference type="ARBA" id="ARBA00005384"/>
    </source>
</evidence>
<keyword evidence="7" id="KW-1185">Reference proteome</keyword>
<dbReference type="GO" id="GO:0003700">
    <property type="term" value="F:DNA-binding transcription factor activity"/>
    <property type="evidence" value="ECO:0007669"/>
    <property type="project" value="InterPro"/>
</dbReference>
<dbReference type="SUPFAM" id="SSF53383">
    <property type="entry name" value="PLP-dependent transferases"/>
    <property type="match status" value="1"/>
</dbReference>
<dbReference type="InterPro" id="IPR036388">
    <property type="entry name" value="WH-like_DNA-bd_sf"/>
</dbReference>
<dbReference type="SMART" id="SM00345">
    <property type="entry name" value="HTH_GNTR"/>
    <property type="match status" value="1"/>
</dbReference>
<dbReference type="Gene3D" id="1.10.10.10">
    <property type="entry name" value="Winged helix-like DNA-binding domain superfamily/Winged helix DNA-binding domain"/>
    <property type="match status" value="1"/>
</dbReference>
<sequence>MDVHVSIEGPGDKSARIYRRLRDAVLEGTLRPGERLPPTRELARTLGVSRNTVATAYERLTADGFLEARVGSGTFVTEGLDLPRPARSARPAGVRPRALWRSPPPVADTAPPPVFDFRVGHPDGTLFPLPAWRRVVSQALRPSIAATSGYADPAGPLSLRDALTRHLALSRSVRADAGDVVVTQGAQQALDLLGRVLIEPGDLVAVEEPGYPPARRLFHSLGARVTGVPVDGEGLDVSAIPDGARLVYVTPSHQFPLGMPMSLARRLALLDWAERAGAVVIEDDYDCEFRFSARPLDPLQSLDPHGRVCYVGTFSKTLVPSLRVGFVVAPPSLVPALRGARQLSDWHGDVVTQSALAAFLDEGHLARHVRRAVGVYAARHALVVATLERDFATGLRVVPSAAGLHLCATVSDPAIDVPSVVRRARARGVAVNTIAEFAAGHPAPDGLALGYGAVPVERIGEGLTLLREAL</sequence>
<keyword evidence="5" id="KW-0804">Transcription</keyword>
<dbReference type="GO" id="GO:0030170">
    <property type="term" value="F:pyridoxal phosphate binding"/>
    <property type="evidence" value="ECO:0007669"/>
    <property type="project" value="InterPro"/>
</dbReference>
<dbReference type="AlphaFoldDB" id="A0A2V4AYR7"/>
<gene>
    <name evidence="6" type="ORF">BAY60_11180</name>
</gene>